<keyword evidence="1" id="KW-1133">Transmembrane helix</keyword>
<evidence type="ECO:0000313" key="2">
    <source>
        <dbReference type="EMBL" id="EYB92928.1"/>
    </source>
</evidence>
<comment type="caution">
    <text evidence="2">The sequence shown here is derived from an EMBL/GenBank/DDBJ whole genome shotgun (WGS) entry which is preliminary data.</text>
</comment>
<keyword evidence="3" id="KW-1185">Reference proteome</keyword>
<sequence>MREALTSQGFVTNPSKTSRNRFKAAHSVVSWRSHGLFIKVVCVAHLLASVLQPSLEMVNEALPLFSNLQGWPAQPLYSTRLSRSRSCFQFIFFCIVDYSSSPLLLCCLIAAIILRRLSGDSVRCPTVALCSYRLSRDVLFPTFVLYSPRLPLDDRLSNSCRHFQTAS</sequence>
<feature type="transmembrane region" description="Helical" evidence="1">
    <location>
        <begin position="90"/>
        <end position="114"/>
    </location>
</feature>
<dbReference type="AlphaFoldDB" id="A0A016SQD9"/>
<dbReference type="EMBL" id="JARK01001524">
    <property type="protein sequence ID" value="EYB92928.1"/>
    <property type="molecule type" value="Genomic_DNA"/>
</dbReference>
<protein>
    <submittedName>
        <fullName evidence="2">Uncharacterized protein</fullName>
    </submittedName>
</protein>
<reference evidence="3" key="1">
    <citation type="journal article" date="2015" name="Nat. Genet.">
        <title>The genome and transcriptome of the zoonotic hookworm Ancylostoma ceylanicum identify infection-specific gene families.</title>
        <authorList>
            <person name="Schwarz E.M."/>
            <person name="Hu Y."/>
            <person name="Antoshechkin I."/>
            <person name="Miller M.M."/>
            <person name="Sternberg P.W."/>
            <person name="Aroian R.V."/>
        </authorList>
    </citation>
    <scope>NUCLEOTIDE SEQUENCE</scope>
    <source>
        <strain evidence="3">HY135</strain>
    </source>
</reference>
<organism evidence="2 3">
    <name type="scientific">Ancylostoma ceylanicum</name>
    <dbReference type="NCBI Taxonomy" id="53326"/>
    <lineage>
        <taxon>Eukaryota</taxon>
        <taxon>Metazoa</taxon>
        <taxon>Ecdysozoa</taxon>
        <taxon>Nematoda</taxon>
        <taxon>Chromadorea</taxon>
        <taxon>Rhabditida</taxon>
        <taxon>Rhabditina</taxon>
        <taxon>Rhabditomorpha</taxon>
        <taxon>Strongyloidea</taxon>
        <taxon>Ancylostomatidae</taxon>
        <taxon>Ancylostomatinae</taxon>
        <taxon>Ancylostoma</taxon>
    </lineage>
</organism>
<dbReference type="Proteomes" id="UP000024635">
    <property type="component" value="Unassembled WGS sequence"/>
</dbReference>
<proteinExistence type="predicted"/>
<gene>
    <name evidence="2" type="primary">Acey_s0188.g1141</name>
    <name evidence="2" type="ORF">Y032_0188g1141</name>
</gene>
<accession>A0A016SQD9</accession>
<keyword evidence="1" id="KW-0472">Membrane</keyword>
<evidence type="ECO:0000313" key="3">
    <source>
        <dbReference type="Proteomes" id="UP000024635"/>
    </source>
</evidence>
<evidence type="ECO:0000256" key="1">
    <source>
        <dbReference type="SAM" id="Phobius"/>
    </source>
</evidence>
<keyword evidence="1" id="KW-0812">Transmembrane</keyword>
<name>A0A016SQD9_9BILA</name>